<protein>
    <submittedName>
        <fullName evidence="1">Ubiquinone/menaquinone biosynthesis C-methylase UbiE</fullName>
    </submittedName>
</protein>
<evidence type="ECO:0000313" key="2">
    <source>
        <dbReference type="Proteomes" id="UP001519289"/>
    </source>
</evidence>
<keyword evidence="1" id="KW-0830">Ubiquinone</keyword>
<dbReference type="CDD" id="cd02440">
    <property type="entry name" value="AdoMet_MTases"/>
    <property type="match status" value="1"/>
</dbReference>
<dbReference type="InterPro" id="IPR029063">
    <property type="entry name" value="SAM-dependent_MTases_sf"/>
</dbReference>
<organism evidence="1 2">
    <name type="scientific">Symbiobacterium terraclitae</name>
    <dbReference type="NCBI Taxonomy" id="557451"/>
    <lineage>
        <taxon>Bacteria</taxon>
        <taxon>Bacillati</taxon>
        <taxon>Bacillota</taxon>
        <taxon>Clostridia</taxon>
        <taxon>Eubacteriales</taxon>
        <taxon>Symbiobacteriaceae</taxon>
        <taxon>Symbiobacterium</taxon>
    </lineage>
</organism>
<comment type="caution">
    <text evidence="1">The sequence shown here is derived from an EMBL/GenBank/DDBJ whole genome shotgun (WGS) entry which is preliminary data.</text>
</comment>
<dbReference type="EMBL" id="JAGGLG010000030">
    <property type="protein sequence ID" value="MBP2019542.1"/>
    <property type="molecule type" value="Genomic_DNA"/>
</dbReference>
<dbReference type="Gene3D" id="3.40.50.150">
    <property type="entry name" value="Vaccinia Virus protein VP39"/>
    <property type="match status" value="1"/>
</dbReference>
<sequence length="285" mass="30705">MADWGEYVHGVSAQMALYRESARRLCELADLRPGMTVVDLGAGTGLTSLAALDLVPEGLELIAVEASPALLAAARARLGGRAAAYHNADAVAAASLLSGKVDRVLCNLALLSFRDPEGVLRAWRSRIGPAGLLCFSLSGTWFNALRDQVTPQYVLLRELHRQGLLPRGVPPVERLPNQRSIEGTLRDAGFKPVHYEVQEIPSPRPETEPGGELYNLMRLSPALPGRDRAEAVQRSLDALPGVAEAIAASGARWRVVHFTAQPALTPEEVLQERLGGRLAHQRAGQ</sequence>
<dbReference type="SUPFAM" id="SSF53335">
    <property type="entry name" value="S-adenosyl-L-methionine-dependent methyltransferases"/>
    <property type="match status" value="1"/>
</dbReference>
<accession>A0ABS4JVG4</accession>
<name>A0ABS4JVG4_9FIRM</name>
<keyword evidence="2" id="KW-1185">Reference proteome</keyword>
<dbReference type="PANTHER" id="PTHR43861:SF1">
    <property type="entry name" value="TRANS-ACONITATE 2-METHYLTRANSFERASE"/>
    <property type="match status" value="1"/>
</dbReference>
<dbReference type="PANTHER" id="PTHR43861">
    <property type="entry name" value="TRANS-ACONITATE 2-METHYLTRANSFERASE-RELATED"/>
    <property type="match status" value="1"/>
</dbReference>
<evidence type="ECO:0000313" key="1">
    <source>
        <dbReference type="EMBL" id="MBP2019542.1"/>
    </source>
</evidence>
<proteinExistence type="predicted"/>
<dbReference type="Pfam" id="PF13489">
    <property type="entry name" value="Methyltransf_23"/>
    <property type="match status" value="1"/>
</dbReference>
<gene>
    <name evidence="1" type="ORF">J2Z79_002984</name>
</gene>
<dbReference type="Proteomes" id="UP001519289">
    <property type="component" value="Unassembled WGS sequence"/>
</dbReference>
<dbReference type="RefSeq" id="WP_209467649.1">
    <property type="nucleotide sequence ID" value="NZ_JAGGLG010000030.1"/>
</dbReference>
<reference evidence="1 2" key="1">
    <citation type="submission" date="2021-03" db="EMBL/GenBank/DDBJ databases">
        <title>Genomic Encyclopedia of Type Strains, Phase IV (KMG-IV): sequencing the most valuable type-strain genomes for metagenomic binning, comparative biology and taxonomic classification.</title>
        <authorList>
            <person name="Goeker M."/>
        </authorList>
    </citation>
    <scope>NUCLEOTIDE SEQUENCE [LARGE SCALE GENOMIC DNA]</scope>
    <source>
        <strain evidence="1 2">DSM 27138</strain>
    </source>
</reference>